<evidence type="ECO:0000313" key="1">
    <source>
        <dbReference type="EMBL" id="GMH51802.1"/>
    </source>
</evidence>
<dbReference type="Proteomes" id="UP001165082">
    <property type="component" value="Unassembled WGS sequence"/>
</dbReference>
<comment type="caution">
    <text evidence="1">The sequence shown here is derived from an EMBL/GenBank/DDBJ whole genome shotgun (WGS) entry which is preliminary data.</text>
</comment>
<gene>
    <name evidence="1" type="ORF">TrRE_jg10679</name>
</gene>
<keyword evidence="2" id="KW-1185">Reference proteome</keyword>
<proteinExistence type="predicted"/>
<name>A0A9W6ZI95_9STRA</name>
<feature type="non-terminal residue" evidence="1">
    <location>
        <position position="109"/>
    </location>
</feature>
<organism evidence="1 2">
    <name type="scientific">Triparma retinervis</name>
    <dbReference type="NCBI Taxonomy" id="2557542"/>
    <lineage>
        <taxon>Eukaryota</taxon>
        <taxon>Sar</taxon>
        <taxon>Stramenopiles</taxon>
        <taxon>Ochrophyta</taxon>
        <taxon>Bolidophyceae</taxon>
        <taxon>Parmales</taxon>
        <taxon>Triparmaceae</taxon>
        <taxon>Triparma</taxon>
    </lineage>
</organism>
<reference evidence="1" key="1">
    <citation type="submission" date="2022-07" db="EMBL/GenBank/DDBJ databases">
        <title>Genome analysis of Parmales, a sister group of diatoms, reveals the evolutionary specialization of diatoms from phago-mixotrophs to photoautotrophs.</title>
        <authorList>
            <person name="Ban H."/>
            <person name="Sato S."/>
            <person name="Yoshikawa S."/>
            <person name="Kazumasa Y."/>
            <person name="Nakamura Y."/>
            <person name="Ichinomiya M."/>
            <person name="Saitoh K."/>
            <person name="Sato N."/>
            <person name="Blanc-Mathieu R."/>
            <person name="Endo H."/>
            <person name="Kuwata A."/>
            <person name="Ogata H."/>
        </authorList>
    </citation>
    <scope>NUCLEOTIDE SEQUENCE</scope>
</reference>
<protein>
    <submittedName>
        <fullName evidence="1">Uncharacterized protein</fullName>
    </submittedName>
</protein>
<sequence length="109" mass="11712">MGPKDIERLVGGVPCQVIQCSKVGVRAMRRIVGGCVPKKEVNAIVDTADGDVRRAIILAEMGGGKRDAKLSHFHALGKLLYCKRGEDGKLNDAPEVVVERSDMGQQGLQ</sequence>
<dbReference type="EMBL" id="BRXZ01001995">
    <property type="protein sequence ID" value="GMH51802.1"/>
    <property type="molecule type" value="Genomic_DNA"/>
</dbReference>
<dbReference type="OrthoDB" id="10265971at2759"/>
<evidence type="ECO:0000313" key="2">
    <source>
        <dbReference type="Proteomes" id="UP001165082"/>
    </source>
</evidence>
<accession>A0A9W6ZI95</accession>
<dbReference type="AlphaFoldDB" id="A0A9W6ZI95"/>